<proteinExistence type="predicted"/>
<evidence type="ECO:0000313" key="28">
    <source>
        <dbReference type="Proteomes" id="UP000459702"/>
    </source>
</evidence>
<dbReference type="InterPro" id="IPR000182">
    <property type="entry name" value="GNAT_dom"/>
</dbReference>
<dbReference type="GO" id="GO:0016747">
    <property type="term" value="F:acyltransferase activity, transferring groups other than amino-acyl groups"/>
    <property type="evidence" value="ECO:0007669"/>
    <property type="project" value="InterPro"/>
</dbReference>
<evidence type="ECO:0000313" key="15">
    <source>
        <dbReference type="EMBL" id="MVK34137.1"/>
    </source>
</evidence>
<dbReference type="Proteomes" id="UP000052129">
    <property type="component" value="Unassembled WGS sequence"/>
</dbReference>
<dbReference type="Proteomes" id="UP000466646">
    <property type="component" value="Unassembled WGS sequence"/>
</dbReference>
<dbReference type="Proteomes" id="UP001200271">
    <property type="component" value="Unassembled WGS sequence"/>
</dbReference>
<evidence type="ECO:0000313" key="18">
    <source>
        <dbReference type="EMBL" id="NUY12825.1"/>
    </source>
</evidence>
<reference evidence="11" key="1">
    <citation type="journal article" date="2015" name="J. Infect. Dis.">
        <title>Parallel Epidemics of Community-Associated Methicillin-Resistant Staphylococcus aureus USA300 Infection in North and South America.</title>
        <authorList>
            <person name="Planet P.J."/>
            <person name="Diaz L."/>
            <person name="Kolokotronis S.O."/>
            <person name="Narechania A."/>
            <person name="Reyes J."/>
            <person name="Xing G."/>
            <person name="Rincon S."/>
            <person name="Smith H."/>
            <person name="Panesso D."/>
            <person name="Ryan C."/>
            <person name="Smith D.P."/>
            <person name="Guzman M."/>
            <person name="Zurita J."/>
            <person name="Sebra R."/>
            <person name="Deikus G."/>
            <person name="Nolan R.L."/>
            <person name="Tenover F.C."/>
            <person name="Weinstock G.M."/>
            <person name="Robinson D.A."/>
            <person name="Arias C.A."/>
        </authorList>
    </citation>
    <scope>NUCLEOTIDE SEQUENCE</scope>
    <source>
        <strain evidence="11">CA15</strain>
        <strain evidence="12">M121</strain>
    </source>
</reference>
<evidence type="ECO:0000313" key="14">
    <source>
        <dbReference type="EMBL" id="MCE3361770.1"/>
    </source>
</evidence>
<dbReference type="EMBL" id="JAANEC010000102">
    <property type="protein sequence ID" value="NUY12825.1"/>
    <property type="molecule type" value="Genomic_DNA"/>
</dbReference>
<dbReference type="Proteomes" id="UP000478867">
    <property type="component" value="Unassembled WGS sequence"/>
</dbReference>
<gene>
    <name evidence="13" type="ORF">ACR79_05255</name>
    <name evidence="19" type="ORF">EIG94_06955</name>
    <name evidence="20" type="ORF">EIH03_08335</name>
    <name evidence="12" type="ORF">EP54_12550</name>
    <name evidence="11" type="ORF">EQ90_03950</name>
    <name evidence="15" type="ORF">GO814_03190</name>
    <name evidence="16" type="ORF">GO942_03010</name>
    <name evidence="18" type="ORF">GQX37_09900</name>
    <name evidence="17" type="ORF">GZ130_12335</name>
    <name evidence="14" type="ORF">LB359_05275</name>
    <name evidence="10" type="ORF">NCTC13131_00788</name>
    <name evidence="3" type="ORF">SAMEA1029512_00764</name>
    <name evidence="2" type="ORF">SAMEA1029528_00573</name>
    <name evidence="4" type="ORF">SAMEA2078260_00618</name>
    <name evidence="6" type="ORF">SAMEA2078588_00002</name>
    <name evidence="7" type="ORF">SAMEA2080344_00308</name>
    <name evidence="5" type="ORF">SAMEA2081063_00308</name>
    <name evidence="8" type="ORF">SAMEA4008575_00308</name>
    <name evidence="9" type="ORF">SAMEA70146418_00688</name>
</gene>
<evidence type="ECO:0000313" key="23">
    <source>
        <dbReference type="Proteomes" id="UP000442696"/>
    </source>
</evidence>
<evidence type="ECO:0000313" key="2">
    <source>
        <dbReference type="EMBL" id="CAA4086332.1"/>
    </source>
</evidence>
<evidence type="ECO:0000313" key="34">
    <source>
        <dbReference type="Proteomes" id="UP000547874"/>
    </source>
</evidence>
<evidence type="ECO:0000313" key="9">
    <source>
        <dbReference type="EMBL" id="CAC8199761.1"/>
    </source>
</evidence>
<dbReference type="Proteomes" id="UP000294017">
    <property type="component" value="Unassembled WGS sequence"/>
</dbReference>
<dbReference type="EMBL" id="CACTOE010000004">
    <property type="protein sequence ID" value="CAA4095961.1"/>
    <property type="molecule type" value="Genomic_DNA"/>
</dbReference>
<evidence type="ECO:0000313" key="26">
    <source>
        <dbReference type="Proteomes" id="UP000443708"/>
    </source>
</evidence>
<evidence type="ECO:0000313" key="25">
    <source>
        <dbReference type="Proteomes" id="UP000443506"/>
    </source>
</evidence>
<reference evidence="18 34" key="7">
    <citation type="journal article" date="2020" name="J. Antimicrob. Chemother.">
        <title>Detection of heterogeneous vancomycin intermediate resistance in MRSA isolates from Latin America.</title>
        <authorList>
            <person name="Castro B.E."/>
            <person name="Berrio M."/>
            <person name="Vargas M.L."/>
            <person name="Carvajal L.P."/>
            <person name="Millan L.V."/>
            <person name="Rios R."/>
            <person name="Hernandez A.K."/>
            <person name="Rincon S."/>
            <person name="Cubides P."/>
            <person name="Forero E."/>
            <person name="Dinh A."/>
            <person name="Seas C."/>
            <person name="Munita J.M."/>
            <person name="Arias C.A."/>
            <person name="Reyes J."/>
            <person name="Diaz L."/>
        </authorList>
    </citation>
    <scope>NUCLEOTIDE SEQUENCE [LARGE SCALE GENOMIC DNA]</scope>
    <source>
        <strain evidence="18 34">UE1097</strain>
    </source>
</reference>
<dbReference type="EMBL" id="CACTQT010000002">
    <property type="protein sequence ID" value="CAA4358726.1"/>
    <property type="molecule type" value="Genomic_DNA"/>
</dbReference>
<evidence type="ECO:0000313" key="6">
    <source>
        <dbReference type="EMBL" id="CAA6033481.1"/>
    </source>
</evidence>
<dbReference type="Proteomes" id="UP000507112">
    <property type="component" value="Unassembled WGS sequence"/>
</dbReference>
<dbReference type="Proteomes" id="UP000471199">
    <property type="component" value="Unassembled WGS sequence"/>
</dbReference>
<dbReference type="EMBL" id="CAIIGD010000002">
    <property type="protein sequence ID" value="CAC8199761.1"/>
    <property type="molecule type" value="Genomic_DNA"/>
</dbReference>
<protein>
    <submittedName>
        <fullName evidence="5 15">Acetyltransferase</fullName>
    </submittedName>
    <submittedName>
        <fullName evidence="14">N-acetyltransferase</fullName>
    </submittedName>
</protein>
<dbReference type="Proteomes" id="UP000443708">
    <property type="component" value="Unassembled WGS sequence"/>
</dbReference>
<reference evidence="30 31" key="5">
    <citation type="submission" date="2019-11" db="EMBL/GenBank/DDBJ databases">
        <title>Implementation of targeted gown and glove precautions to prevent Staphylococcus aureus acquisition in community-based nursing homes.</title>
        <authorList>
            <person name="Stine O.C."/>
        </authorList>
    </citation>
    <scope>NUCLEOTIDE SEQUENCE [LARGE SCALE GENOMIC DNA]</scope>
    <source>
        <strain evidence="16 31">S_1081.LBCF.DN</strain>
        <strain evidence="15 30">S_2062.LAUP.DI</strain>
    </source>
</reference>
<dbReference type="EMBL" id="CACTPI010000002">
    <property type="protein sequence ID" value="CAA4086332.1"/>
    <property type="molecule type" value="Genomic_DNA"/>
</dbReference>
<organism evidence="5 25">
    <name type="scientific">Staphylococcus aureus</name>
    <dbReference type="NCBI Taxonomy" id="1280"/>
    <lineage>
        <taxon>Bacteria</taxon>
        <taxon>Bacillati</taxon>
        <taxon>Bacillota</taxon>
        <taxon>Bacilli</taxon>
        <taxon>Bacillales</taxon>
        <taxon>Staphylococcaceae</taxon>
        <taxon>Staphylococcus</taxon>
    </lineage>
</organism>
<evidence type="ECO:0000313" key="33">
    <source>
        <dbReference type="Proteomes" id="UP000507112"/>
    </source>
</evidence>
<reference evidence="21 22" key="4">
    <citation type="submission" date="2018-11" db="EMBL/GenBank/DDBJ databases">
        <title>Genomic profiling of Staphylococcus species from a Poultry farm system in KwaZulu-Natal, South Africa.</title>
        <authorList>
            <person name="Amoako D.G."/>
            <person name="Somboro A.M."/>
            <person name="Abia A.L.K."/>
            <person name="Bester L.A."/>
            <person name="Essack S.Y."/>
        </authorList>
    </citation>
    <scope>NUCLEOTIDE SEQUENCE [LARGE SCALE GENOMIC DNA]</scope>
    <source>
        <strain evidence="20 22">SA12</strain>
        <strain evidence="19 21">SA9</strain>
    </source>
</reference>
<evidence type="ECO:0000313" key="7">
    <source>
        <dbReference type="EMBL" id="CAA6308204.1"/>
    </source>
</evidence>
<dbReference type="InterPro" id="IPR016181">
    <property type="entry name" value="Acyl_CoA_acyltransferase"/>
</dbReference>
<dbReference type="Proteomes" id="UP000547874">
    <property type="component" value="Unassembled WGS sequence"/>
</dbReference>
<evidence type="ECO:0000313" key="22">
    <source>
        <dbReference type="Proteomes" id="UP000294017"/>
    </source>
</evidence>
<dbReference type="Proteomes" id="UP000251686">
    <property type="component" value="Unassembled WGS sequence"/>
</dbReference>
<comment type="caution">
    <text evidence="5">The sequence shown here is derived from an EMBL/GenBank/DDBJ whole genome shotgun (WGS) entry which is preliminary data.</text>
</comment>
<evidence type="ECO:0000313" key="27">
    <source>
        <dbReference type="Proteomes" id="UP000459586"/>
    </source>
</evidence>
<evidence type="ECO:0000313" key="4">
    <source>
        <dbReference type="EMBL" id="CAA4358726.1"/>
    </source>
</evidence>
<dbReference type="EMBL" id="LFVP01000002">
    <property type="protein sequence ID" value="KSA81133.1"/>
    <property type="molecule type" value="Genomic_DNA"/>
</dbReference>
<dbReference type="SUPFAM" id="SSF55729">
    <property type="entry name" value="Acyl-CoA N-acyltransferases (Nat)"/>
    <property type="match status" value="1"/>
</dbReference>
<evidence type="ECO:0000313" key="3">
    <source>
        <dbReference type="EMBL" id="CAA4095961.1"/>
    </source>
</evidence>
<reference evidence="17 29" key="8">
    <citation type="submission" date="2020-01" db="EMBL/GenBank/DDBJ databases">
        <title>Analysis of Virulence and Antimicrobial Resistance Gene Carriage in Staphylococcus aureus Infections in Equids Using Whole Genome Sequencing.</title>
        <authorList>
            <person name="Little S.V."/>
            <person name="Hillhouse A.E."/>
            <person name="Cohen N.D."/>
            <person name="Lawhon S.D."/>
            <person name="Bryan L.K."/>
        </authorList>
    </citation>
    <scope>NUCLEOTIDE SEQUENCE [LARGE SCALE GENOMIC DNA]</scope>
    <source>
        <strain evidence="17 29">61-017</strain>
    </source>
</reference>
<dbReference type="Proteomes" id="UP000459586">
    <property type="component" value="Unassembled WGS sequence"/>
</dbReference>
<dbReference type="Pfam" id="PF00583">
    <property type="entry name" value="Acetyltransf_1"/>
    <property type="match status" value="1"/>
</dbReference>
<evidence type="ECO:0000313" key="19">
    <source>
        <dbReference type="EMBL" id="RZH93531.1"/>
    </source>
</evidence>
<reference evidence="23 24" key="6">
    <citation type="submission" date="2019-12" db="EMBL/GenBank/DDBJ databases">
        <authorList>
            <consortium name="Pathogen Informatics"/>
        </authorList>
    </citation>
    <scope>NUCLEOTIDE SEQUENCE [LARGE SCALE GENOMIC DNA]</scope>
    <source>
        <strain evidence="9 33">MOS105</strain>
        <strain evidence="10">NCTC13131</strain>
        <strain evidence="2 26">S040_N01_C01</strain>
        <strain evidence="3 24">S087_N01_C01</strain>
        <strain evidence="8 32">SG160</strain>
        <strain evidence="6 28">T012_N10_C04</strain>
        <strain evidence="4 23">T012_N16_C08</strain>
        <strain evidence="5 25">T065_N03_C06</strain>
        <strain evidence="7 27">T197_A02_C01</strain>
    </source>
</reference>
<evidence type="ECO:0000313" key="32">
    <source>
        <dbReference type="Proteomes" id="UP000505390"/>
    </source>
</evidence>
<evidence type="ECO:0000313" key="24">
    <source>
        <dbReference type="Proteomes" id="UP000442782"/>
    </source>
</evidence>
<evidence type="ECO:0000313" key="8">
    <source>
        <dbReference type="EMBL" id="CAC5774649.1"/>
    </source>
</evidence>
<dbReference type="CDD" id="cd04301">
    <property type="entry name" value="NAT_SF"/>
    <property type="match status" value="1"/>
</dbReference>
<evidence type="ECO:0000313" key="31">
    <source>
        <dbReference type="Proteomes" id="UP000478867"/>
    </source>
</evidence>
<dbReference type="EMBL" id="LALQ01000063">
    <property type="protein sequence ID" value="KMR56071.1"/>
    <property type="molecule type" value="Genomic_DNA"/>
</dbReference>
<dbReference type="Proteomes" id="UP000443506">
    <property type="component" value="Unassembled WGS sequence"/>
</dbReference>
<dbReference type="Proteomes" id="UP000442782">
    <property type="component" value="Unassembled WGS sequence"/>
</dbReference>
<dbReference type="AlphaFoldDB" id="A0A0D3Q5F6"/>
<dbReference type="EMBL" id="WPTS01000020">
    <property type="protein sequence ID" value="MVK34137.1"/>
    <property type="molecule type" value="Genomic_DNA"/>
</dbReference>
<dbReference type="PROSITE" id="PS51186">
    <property type="entry name" value="GNAT"/>
    <property type="match status" value="1"/>
</dbReference>
<dbReference type="Gene3D" id="3.40.630.30">
    <property type="match status" value="1"/>
</dbReference>
<reference evidence="14" key="10">
    <citation type="submission" date="2023-08" db="EMBL/GenBank/DDBJ databases">
        <authorList>
            <person name="Zhao H."/>
            <person name="Wang X."/>
        </authorList>
    </citation>
    <scope>NUCLEOTIDE SEQUENCE</scope>
    <source>
        <strain evidence="14">NC-4</strain>
    </source>
</reference>
<dbReference type="Proteomes" id="UP000459702">
    <property type="component" value="Unassembled WGS sequence"/>
</dbReference>
<evidence type="ECO:0000313" key="13">
    <source>
        <dbReference type="EMBL" id="KSA81133.1"/>
    </source>
</evidence>
<accession>A0A1E8WT32</accession>
<dbReference type="EMBL" id="CACUNS010000001">
    <property type="protein sequence ID" value="CAA6033481.1"/>
    <property type="molecule type" value="Genomic_DNA"/>
</dbReference>
<reference evidence="14" key="9">
    <citation type="journal article" date="2021" name="Front Med (Lausanne)">
        <title>The Prevalence and Determinants of Fusidic Acid Resistance Among Methicillin-Resistant Staphylococcus aureus Clinical Isolates in China.</title>
        <authorList>
            <person name="Zhao H."/>
            <person name="Wang X."/>
            <person name="Wang B."/>
            <person name="Xu Y."/>
            <person name="Rao L."/>
            <person name="Wan B."/>
            <person name="Guo Y."/>
            <person name="Wu X."/>
            <person name="Yu J."/>
            <person name="Chen L."/>
            <person name="Li M."/>
            <person name="Yu F."/>
        </authorList>
    </citation>
    <scope>NUCLEOTIDE SEQUENCE</scope>
    <source>
        <strain evidence="14">NC-4</strain>
    </source>
</reference>
<evidence type="ECO:0000313" key="21">
    <source>
        <dbReference type="Proteomes" id="UP000293434"/>
    </source>
</evidence>
<accession>A0A0D3Q5F6</accession>
<evidence type="ECO:0000313" key="29">
    <source>
        <dbReference type="Proteomes" id="UP000466646"/>
    </source>
</evidence>
<dbReference type="KEGG" id="saur:SABB_00835"/>
<dbReference type="EMBL" id="CACTWD010000001">
    <property type="protein sequence ID" value="CAA4672247.1"/>
    <property type="molecule type" value="Genomic_DNA"/>
</dbReference>
<dbReference type="OMA" id="GVIHYSE"/>
<feature type="domain" description="N-acetyltransferase" evidence="1">
    <location>
        <begin position="1"/>
        <end position="152"/>
    </location>
</feature>
<name>A0A0D3Q5F6_STAAU</name>
<dbReference type="SMR" id="A0A0D3Q5F6"/>
<reference evidence="13" key="3">
    <citation type="journal article" date="2016" name="J. Infect. Dis.">
        <title>Comparative Genomics of Community-Associated Methicillin-Resistant Staphylococcus aureus Shows the Emergence of Clone ST8-USA300 in Geneva, Switzerland.</title>
        <authorList>
            <person name="Von Dach E."/>
            <person name="Diene S.M."/>
            <person name="Fankhauser C."/>
            <person name="Schrenzel J."/>
            <person name="Harbarth S."/>
            <person name="Francois P."/>
        </authorList>
    </citation>
    <scope>NUCLEOTIDE SEQUENCE</scope>
    <source>
        <strain evidence="13">MRSA_S26</strain>
    </source>
</reference>
<evidence type="ECO:0000313" key="17">
    <source>
        <dbReference type="EMBL" id="NDP57362.1"/>
    </source>
</evidence>
<dbReference type="EMBL" id="CAIGXB010000001">
    <property type="protein sequence ID" value="CAC5774649.1"/>
    <property type="molecule type" value="Genomic_DNA"/>
</dbReference>
<dbReference type="EMBL" id="JAIUEN010000031">
    <property type="protein sequence ID" value="MCE3361770.1"/>
    <property type="molecule type" value="Genomic_DNA"/>
</dbReference>
<evidence type="ECO:0000313" key="10">
    <source>
        <dbReference type="EMBL" id="CAD7353308.1"/>
    </source>
</evidence>
<evidence type="ECO:0000313" key="12">
    <source>
        <dbReference type="EMBL" id="KMR56071.1"/>
    </source>
</evidence>
<dbReference type="EMBL" id="CACURZ010000001">
    <property type="protein sequence ID" value="CAA6308204.1"/>
    <property type="molecule type" value="Genomic_DNA"/>
</dbReference>
<keyword evidence="5" id="KW-0808">Transferase</keyword>
<reference evidence="13" key="2">
    <citation type="submission" date="2015-06" db="EMBL/GenBank/DDBJ databases">
        <authorList>
            <person name="Diene S.M."/>
            <person name="Von Dach E."/>
            <person name="Fankhauser C."/>
            <person name="Schrenzel J."/>
            <person name="Harbarth S."/>
            <person name="Francois P."/>
        </authorList>
    </citation>
    <scope>NUCLEOTIDE SEQUENCE</scope>
    <source>
        <strain evidence="13">MRSA_S26</strain>
    </source>
</reference>
<dbReference type="EMBL" id="UAUZ02000002">
    <property type="protein sequence ID" value="CAD7353308.1"/>
    <property type="molecule type" value="Genomic_DNA"/>
</dbReference>
<dbReference type="EMBL" id="RQTF01000138">
    <property type="protein sequence ID" value="RZI06960.1"/>
    <property type="molecule type" value="Genomic_DNA"/>
</dbReference>
<sequence length="176" mass="19928">MQIRQIHQHDFAQVDQLIRTAFENSEHGYGNESELVDQIRLSDTYDNTLELVAVLQNEVVGHGLLSEVYLDNEAQREIGLVLAPVSVDIHHQNKGIGKRLIQALEREAILKGYNFISVLGWPTYYANLGYQRASMYDIYPPYDGIPDEAFLIKELKVNSLAGKTGTINYTSAFEKI</sequence>
<dbReference type="EMBL" id="JAAFLG010000034">
    <property type="protein sequence ID" value="NDP57362.1"/>
    <property type="molecule type" value="Genomic_DNA"/>
</dbReference>
<evidence type="ECO:0000313" key="11">
    <source>
        <dbReference type="EMBL" id="KMR37330.1"/>
    </source>
</evidence>
<dbReference type="RefSeq" id="WP_001167175.1">
    <property type="nucleotide sequence ID" value="NC_021670.1"/>
</dbReference>
<evidence type="ECO:0000313" key="16">
    <source>
        <dbReference type="EMBL" id="MVM09664.1"/>
    </source>
</evidence>
<evidence type="ECO:0000313" key="5">
    <source>
        <dbReference type="EMBL" id="CAA4672247.1"/>
    </source>
</evidence>
<dbReference type="Proteomes" id="UP000293434">
    <property type="component" value="Unassembled WGS sequence"/>
</dbReference>
<dbReference type="EMBL" id="WPXC01000006">
    <property type="protein sequence ID" value="MVM09664.1"/>
    <property type="molecule type" value="Genomic_DNA"/>
</dbReference>
<evidence type="ECO:0000313" key="30">
    <source>
        <dbReference type="Proteomes" id="UP000471199"/>
    </source>
</evidence>
<evidence type="ECO:0000259" key="1">
    <source>
        <dbReference type="PROSITE" id="PS51186"/>
    </source>
</evidence>
<dbReference type="Proteomes" id="UP000442696">
    <property type="component" value="Unassembled WGS sequence"/>
</dbReference>
<evidence type="ECO:0000313" key="20">
    <source>
        <dbReference type="EMBL" id="RZI06960.1"/>
    </source>
</evidence>
<dbReference type="EMBL" id="RQTC01000099">
    <property type="protein sequence ID" value="RZH93531.1"/>
    <property type="molecule type" value="Genomic_DNA"/>
</dbReference>
<dbReference type="EMBL" id="LALJ01000006">
    <property type="protein sequence ID" value="KMR37330.1"/>
    <property type="molecule type" value="Genomic_DNA"/>
</dbReference>
<dbReference type="Proteomes" id="UP000505390">
    <property type="component" value="Unassembled WGS sequence"/>
</dbReference>